<dbReference type="EMBL" id="JBHSUB010000005">
    <property type="protein sequence ID" value="MFC6377123.1"/>
    <property type="molecule type" value="Genomic_DNA"/>
</dbReference>
<organism evidence="3 4">
    <name type="scientific">Tatumella terrea</name>
    <dbReference type="NCBI Taxonomy" id="419007"/>
    <lineage>
        <taxon>Bacteria</taxon>
        <taxon>Pseudomonadati</taxon>
        <taxon>Pseudomonadota</taxon>
        <taxon>Gammaproteobacteria</taxon>
        <taxon>Enterobacterales</taxon>
        <taxon>Erwiniaceae</taxon>
        <taxon>Tatumella</taxon>
    </lineage>
</organism>
<dbReference type="RefSeq" id="WP_212712206.1">
    <property type="nucleotide sequence ID" value="NZ_JBHSUB010000005.1"/>
</dbReference>
<protein>
    <submittedName>
        <fullName evidence="3">Toxin co-regulated pilus biosynthesis Q family protein</fullName>
    </submittedName>
</protein>
<gene>
    <name evidence="3" type="ORF">ACFP9W_03285</name>
</gene>
<keyword evidence="4" id="KW-1185">Reference proteome</keyword>
<evidence type="ECO:0000256" key="1">
    <source>
        <dbReference type="SAM" id="SignalP"/>
    </source>
</evidence>
<evidence type="ECO:0000313" key="4">
    <source>
        <dbReference type="Proteomes" id="UP001596230"/>
    </source>
</evidence>
<reference evidence="4" key="1">
    <citation type="journal article" date="2019" name="Int. J. Syst. Evol. Microbiol.">
        <title>The Global Catalogue of Microorganisms (GCM) 10K type strain sequencing project: providing services to taxonomists for standard genome sequencing and annotation.</title>
        <authorList>
            <consortium name="The Broad Institute Genomics Platform"/>
            <consortium name="The Broad Institute Genome Sequencing Center for Infectious Disease"/>
            <person name="Wu L."/>
            <person name="Ma J."/>
        </authorList>
    </citation>
    <scope>NUCLEOTIDE SEQUENCE [LARGE SCALE GENOMIC DNA]</scope>
    <source>
        <strain evidence="4">CGMCC 1.18518</strain>
    </source>
</reference>
<evidence type="ECO:0000313" key="3">
    <source>
        <dbReference type="EMBL" id="MFC6377123.1"/>
    </source>
</evidence>
<feature type="domain" description="Toxin co-regulated pilus biosynthesis protein Q C-terminal" evidence="2">
    <location>
        <begin position="40"/>
        <end position="124"/>
    </location>
</feature>
<dbReference type="Pfam" id="PF10671">
    <property type="entry name" value="TcpQ"/>
    <property type="match status" value="1"/>
</dbReference>
<keyword evidence="1" id="KW-0732">Signal</keyword>
<proteinExistence type="predicted"/>
<accession>A0ABW1VWM9</accession>
<dbReference type="Proteomes" id="UP001596230">
    <property type="component" value="Unassembled WGS sequence"/>
</dbReference>
<dbReference type="InterPro" id="IPR018927">
    <property type="entry name" value="Pilus_synth_Q_C"/>
</dbReference>
<feature type="chain" id="PRO_5047147168" evidence="1">
    <location>
        <begin position="22"/>
        <end position="127"/>
    </location>
</feature>
<evidence type="ECO:0000259" key="2">
    <source>
        <dbReference type="Pfam" id="PF10671"/>
    </source>
</evidence>
<comment type="caution">
    <text evidence="3">The sequence shown here is derived from an EMBL/GenBank/DDBJ whole genome shotgun (WGS) entry which is preliminary data.</text>
</comment>
<sequence>MTRKSLFWLVVLFIFSRQGLAAEGFLSPPTEHSPANRAPQVYEISAGTTLKQGLQQWSATTGCDVTGIYHWQMIWETQVNYQVDAPLIFHGDYLTAITKIIDLYSVARIPLYAHIYRNQCLVVIDTR</sequence>
<name>A0ABW1VWM9_9GAMM</name>
<feature type="signal peptide" evidence="1">
    <location>
        <begin position="1"/>
        <end position="21"/>
    </location>
</feature>